<feature type="region of interest" description="Disordered" evidence="1">
    <location>
        <begin position="977"/>
        <end position="1002"/>
    </location>
</feature>
<name>A0A9W8HSS3_9FUNG</name>
<dbReference type="OrthoDB" id="185373at2759"/>
<dbReference type="PANTHER" id="PTHR47939">
    <property type="entry name" value="MEMBRANE-ASSOCIATED SALT-INDUCIBLE PROTEIN-LIKE"/>
    <property type="match status" value="1"/>
</dbReference>
<dbReference type="InterPro" id="IPR050667">
    <property type="entry name" value="PPR-containing_protein"/>
</dbReference>
<dbReference type="InterPro" id="IPR011990">
    <property type="entry name" value="TPR-like_helical_dom_sf"/>
</dbReference>
<comment type="caution">
    <text evidence="2">The sequence shown here is derived from an EMBL/GenBank/DDBJ whole genome shotgun (WGS) entry which is preliminary data.</text>
</comment>
<dbReference type="Proteomes" id="UP001140094">
    <property type="component" value="Unassembled WGS sequence"/>
</dbReference>
<accession>A0A9W8HSS3</accession>
<protein>
    <recommendedName>
        <fullName evidence="4">Pentacotripeptide-repeat region of PRORP domain-containing protein</fullName>
    </recommendedName>
</protein>
<dbReference type="AlphaFoldDB" id="A0A9W8HSS3"/>
<keyword evidence="3" id="KW-1185">Reference proteome</keyword>
<gene>
    <name evidence="2" type="ORF">H4R20_004019</name>
</gene>
<proteinExistence type="predicted"/>
<evidence type="ECO:0000313" key="2">
    <source>
        <dbReference type="EMBL" id="KAJ2800549.1"/>
    </source>
</evidence>
<feature type="compositionally biased region" description="Basic and acidic residues" evidence="1">
    <location>
        <begin position="988"/>
        <end position="1002"/>
    </location>
</feature>
<evidence type="ECO:0000313" key="3">
    <source>
        <dbReference type="Proteomes" id="UP001140094"/>
    </source>
</evidence>
<organism evidence="2 3">
    <name type="scientific">Coemansia guatemalensis</name>
    <dbReference type="NCBI Taxonomy" id="2761395"/>
    <lineage>
        <taxon>Eukaryota</taxon>
        <taxon>Fungi</taxon>
        <taxon>Fungi incertae sedis</taxon>
        <taxon>Zoopagomycota</taxon>
        <taxon>Kickxellomycotina</taxon>
        <taxon>Kickxellomycetes</taxon>
        <taxon>Kickxellales</taxon>
        <taxon>Kickxellaceae</taxon>
        <taxon>Coemansia</taxon>
    </lineage>
</organism>
<dbReference type="EMBL" id="JANBUO010000965">
    <property type="protein sequence ID" value="KAJ2800549.1"/>
    <property type="molecule type" value="Genomic_DNA"/>
</dbReference>
<sequence length="1256" mass="142227">MPSLRLLSRETHRHIVSSVEEGGDTQNAARQNEQRLLEEMRRLSQTGAQSRREVVWGLYRQLVKLPSGVGGFSSQTTLRLFELVAGDSDMVRAMERVYTVLDEITSVRMLTGKEREVVRRIWDQIESARRSSELWKPVIPWPIPDVHRSQDPQEGDRRSITAQTSAASLFDAANDCKLVTKGGKKAIEELRELLRLPQARIGLTQMRAVYRRAVLTTSRPSTVRLSDDDMRSLIKYCIKLGPVAGERFLAQIELELAADPHLCPHRNEHLISTYSKLGLLGHARRVYKKALSEDISEHQTAFFKWIMCHALFISLRHKEGREIFDELVETRKATSYMYSVLIGEYTIMRNKERAFALFKDARKRRMRLSRRAINMLAVACALETDTQRSQQWMNSVIAYMQSWRMKPDIHFFIGLLKGYDRSLQFDMFDGLVARLRFREIGANVELEKVIMYNAAARNDIDKTMSMARLVAKAPDHLPGVVRTLCNSGLVDRLSEVVDLQNFPDNKTTANMRLEVAVSTPINSARAWSLLKQILSMVARGLAPSTRLCEKVIKQIWLYDGRQGALAGYKDLMDAGVSKSISMTLLALQLYLRSSTPRVALELFDELCERWAAAEFGSIILPYGSINRLLTLMIEVRGLDAAEKTLAFLGTLPIELKYLPFMPLIEHYINYRHLEKLHSMVNQIVQHSIPIPAHGVAICCRYFSDSAGFEDFAIFLRYVQRIGALKAVPNNLLSDFVVRCLNEHKMGDFEWICAAMAGLKPDIRTWRTVIGNITPMGRRVLSTAVHLAITSSEEGDEEEMALTLIRAAPNSIWRAFISTVALRALHEANVSASTAVYNVTLASLVNAWKARKAMVDTSVAPIISQEFLAQAIYRNIDMAVTVGVDQPLITVAFLAISSNSPTAYKKCLEILEAIHPEQRTVELYGAIARGCALFGATEGIQAILEVMEQANMPPTVEILNIIIAGYAKRRLPSSILHEQRDAPLYPTHSTRDPGAEEFEQHDLQPDPEAIVQEPELDKHNVTEPPASAESEQVGHYSSIPHGARAMGFYKRNLKRIQYTWDIFDQYELSPNQETYAELLHALTNAQKYDEGEELVRNMINHDLAHDDHTAFRWIALRISRGDISGALNIFSAITSSARCKALSLDDPRYNGLDTVVISPRIFVIFIHHYATSSNPEHAMMFLRAMHKHQLKARPWVYAMLLKEFALADRRDLFVELMKNMLAVKCVPNEDAMEVIKRYSTLNRINPSEAKDDTNYDT</sequence>
<dbReference type="PANTHER" id="PTHR47939:SF1">
    <property type="entry name" value="OS04G0684500 PROTEIN"/>
    <property type="match status" value="1"/>
</dbReference>
<dbReference type="Gene3D" id="1.25.40.10">
    <property type="entry name" value="Tetratricopeptide repeat domain"/>
    <property type="match status" value="3"/>
</dbReference>
<reference evidence="2" key="1">
    <citation type="submission" date="2022-07" db="EMBL/GenBank/DDBJ databases">
        <title>Phylogenomic reconstructions and comparative analyses of Kickxellomycotina fungi.</title>
        <authorList>
            <person name="Reynolds N.K."/>
            <person name="Stajich J.E."/>
            <person name="Barry K."/>
            <person name="Grigoriev I.V."/>
            <person name="Crous P."/>
            <person name="Smith M.E."/>
        </authorList>
    </citation>
    <scope>NUCLEOTIDE SEQUENCE</scope>
    <source>
        <strain evidence="2">NRRL 1565</strain>
    </source>
</reference>
<evidence type="ECO:0000256" key="1">
    <source>
        <dbReference type="SAM" id="MobiDB-lite"/>
    </source>
</evidence>
<evidence type="ECO:0008006" key="4">
    <source>
        <dbReference type="Google" id="ProtNLM"/>
    </source>
</evidence>